<accession>A0A151JN81</accession>
<evidence type="ECO:0000313" key="2">
    <source>
        <dbReference type="EMBL" id="KYN27513.1"/>
    </source>
</evidence>
<keyword evidence="1" id="KW-0472">Membrane</keyword>
<keyword evidence="3" id="KW-1185">Reference proteome</keyword>
<dbReference type="Proteomes" id="UP000078492">
    <property type="component" value="Unassembled WGS sequence"/>
</dbReference>
<feature type="transmembrane region" description="Helical" evidence="1">
    <location>
        <begin position="175"/>
        <end position="200"/>
    </location>
</feature>
<dbReference type="EMBL" id="KQ978921">
    <property type="protein sequence ID" value="KYN27513.1"/>
    <property type="molecule type" value="Genomic_DNA"/>
</dbReference>
<evidence type="ECO:0000313" key="3">
    <source>
        <dbReference type="Proteomes" id="UP000078492"/>
    </source>
</evidence>
<feature type="transmembrane region" description="Helical" evidence="1">
    <location>
        <begin position="60"/>
        <end position="82"/>
    </location>
</feature>
<dbReference type="AlphaFoldDB" id="A0A151JN81"/>
<organism evidence="2 3">
    <name type="scientific">Trachymyrmex cornetzi</name>
    <dbReference type="NCBI Taxonomy" id="471704"/>
    <lineage>
        <taxon>Eukaryota</taxon>
        <taxon>Metazoa</taxon>
        <taxon>Ecdysozoa</taxon>
        <taxon>Arthropoda</taxon>
        <taxon>Hexapoda</taxon>
        <taxon>Insecta</taxon>
        <taxon>Pterygota</taxon>
        <taxon>Neoptera</taxon>
        <taxon>Endopterygota</taxon>
        <taxon>Hymenoptera</taxon>
        <taxon>Apocrita</taxon>
        <taxon>Aculeata</taxon>
        <taxon>Formicoidea</taxon>
        <taxon>Formicidae</taxon>
        <taxon>Myrmicinae</taxon>
        <taxon>Trachymyrmex</taxon>
    </lineage>
</organism>
<evidence type="ECO:0000256" key="1">
    <source>
        <dbReference type="SAM" id="Phobius"/>
    </source>
</evidence>
<proteinExistence type="predicted"/>
<protein>
    <submittedName>
        <fullName evidence="2">Uncharacterized protein</fullName>
    </submittedName>
</protein>
<reference evidence="2 3" key="1">
    <citation type="submission" date="2015-09" db="EMBL/GenBank/DDBJ databases">
        <title>Trachymyrmex cornetzi WGS genome.</title>
        <authorList>
            <person name="Nygaard S."/>
            <person name="Hu H."/>
            <person name="Boomsma J."/>
            <person name="Zhang G."/>
        </authorList>
    </citation>
    <scope>NUCLEOTIDE SEQUENCE [LARGE SCALE GENOMIC DNA]</scope>
    <source>
        <strain evidence="2">Tcor2-1</strain>
        <tissue evidence="2">Whole body</tissue>
    </source>
</reference>
<keyword evidence="1" id="KW-0812">Transmembrane</keyword>
<keyword evidence="1" id="KW-1133">Transmembrane helix</keyword>
<sequence length="260" mass="29975">LTFGICKFHFVKYSYPKDTKEKTRNAGHFVESNCSTILTMRLLLRIFVKENGIRVSQYDLLAFLSDATMYCGLLILHTYYILKMASGDQSSLYLNEIRSLSELPMNRLIHLRSSLASNNDINNEHENENIVSSRTLPWTMPKALSMSLKKNNKKPIRRHEEHYDEKGKDTKISKIFQLAITALSFLAFGGYLLTLIITAIRRNNGNGNGNVVIFSNLQSLQKLNRPKRNILIFDPMENNFETDKLYEGMIMLSRSYALYN</sequence>
<name>A0A151JN81_9HYME</name>
<feature type="non-terminal residue" evidence="2">
    <location>
        <position position="1"/>
    </location>
</feature>
<gene>
    <name evidence="2" type="ORF">ALC57_03096</name>
</gene>